<dbReference type="Pfam" id="PF01510">
    <property type="entry name" value="Amidase_2"/>
    <property type="match status" value="1"/>
</dbReference>
<dbReference type="SMART" id="SM00644">
    <property type="entry name" value="Ami_2"/>
    <property type="match status" value="1"/>
</dbReference>
<organism evidence="5 6">
    <name type="scientific">Dreissena polymorpha</name>
    <name type="common">Zebra mussel</name>
    <name type="synonym">Mytilus polymorpha</name>
    <dbReference type="NCBI Taxonomy" id="45954"/>
    <lineage>
        <taxon>Eukaryota</taxon>
        <taxon>Metazoa</taxon>
        <taxon>Spiralia</taxon>
        <taxon>Lophotrochozoa</taxon>
        <taxon>Mollusca</taxon>
        <taxon>Bivalvia</taxon>
        <taxon>Autobranchia</taxon>
        <taxon>Heteroconchia</taxon>
        <taxon>Euheterodonta</taxon>
        <taxon>Imparidentia</taxon>
        <taxon>Neoheterodontei</taxon>
        <taxon>Myida</taxon>
        <taxon>Dreissenoidea</taxon>
        <taxon>Dreissenidae</taxon>
        <taxon>Dreissena</taxon>
    </lineage>
</organism>
<dbReference type="InterPro" id="IPR036505">
    <property type="entry name" value="Amidase/PGRP_sf"/>
</dbReference>
<evidence type="ECO:0000313" key="5">
    <source>
        <dbReference type="EMBL" id="KAH3775294.1"/>
    </source>
</evidence>
<proteinExistence type="inferred from homology"/>
<dbReference type="OrthoDB" id="10001926at2759"/>
<evidence type="ECO:0000256" key="2">
    <source>
        <dbReference type="ARBA" id="ARBA00022859"/>
    </source>
</evidence>
<evidence type="ECO:0000256" key="1">
    <source>
        <dbReference type="ARBA" id="ARBA00007553"/>
    </source>
</evidence>
<keyword evidence="2" id="KW-0391">Immunity</keyword>
<dbReference type="GO" id="GO:0009253">
    <property type="term" value="P:peptidoglycan catabolic process"/>
    <property type="evidence" value="ECO:0007669"/>
    <property type="project" value="InterPro"/>
</dbReference>
<dbReference type="CDD" id="cd06583">
    <property type="entry name" value="PGRP"/>
    <property type="match status" value="1"/>
</dbReference>
<dbReference type="GO" id="GO:0008270">
    <property type="term" value="F:zinc ion binding"/>
    <property type="evidence" value="ECO:0007669"/>
    <property type="project" value="InterPro"/>
</dbReference>
<dbReference type="InterPro" id="IPR002502">
    <property type="entry name" value="Amidase_domain"/>
</dbReference>
<feature type="domain" description="Peptidoglycan recognition protein family" evidence="4">
    <location>
        <begin position="36"/>
        <end position="178"/>
    </location>
</feature>
<dbReference type="GO" id="GO:0002376">
    <property type="term" value="P:immune system process"/>
    <property type="evidence" value="ECO:0007669"/>
    <property type="project" value="UniProtKB-KW"/>
</dbReference>
<dbReference type="Proteomes" id="UP000828390">
    <property type="component" value="Unassembled WGS sequence"/>
</dbReference>
<name>A0A9D4IJG6_DREPO</name>
<comment type="similarity">
    <text evidence="1">Belongs to the N-acetylmuramoyl-L-alanine amidase 2 family.</text>
</comment>
<gene>
    <name evidence="5" type="ORF">DPMN_176695</name>
</gene>
<dbReference type="PANTHER" id="PTHR11022:SF41">
    <property type="entry name" value="PEPTIDOGLYCAN-RECOGNITION PROTEIN LC-RELATED"/>
    <property type="match status" value="1"/>
</dbReference>
<dbReference type="SMART" id="SM00701">
    <property type="entry name" value="PGRP"/>
    <property type="match status" value="1"/>
</dbReference>
<sequence length="223" mass="24649">MTTEINQTGNADAKPVCYLVTEGNPHAYPLLRCDTVTIVTRAEWGANACKSVNYMGTPVSVVFIHHTAMSECHTQDACAEEMRVIQRFHQVDRGWDDIGYNFLIGQDGRAYEGRAWDRIGAHTKGWNDVAIAFSIMGDFSNKLPNAAALDAVKAMIDLGIKLGKITPNYKLYGHRDAGTTECPGQTLYELIRTWDHFGRVGDQPPVKPTPIPYRPTASTGGNY</sequence>
<dbReference type="Gene3D" id="3.40.80.10">
    <property type="entry name" value="Peptidoglycan recognition protein-like"/>
    <property type="match status" value="1"/>
</dbReference>
<dbReference type="AlphaFoldDB" id="A0A9D4IJG6"/>
<reference evidence="5" key="1">
    <citation type="journal article" date="2019" name="bioRxiv">
        <title>The Genome of the Zebra Mussel, Dreissena polymorpha: A Resource for Invasive Species Research.</title>
        <authorList>
            <person name="McCartney M.A."/>
            <person name="Auch B."/>
            <person name="Kono T."/>
            <person name="Mallez S."/>
            <person name="Zhang Y."/>
            <person name="Obille A."/>
            <person name="Becker A."/>
            <person name="Abrahante J.E."/>
            <person name="Garbe J."/>
            <person name="Badalamenti J.P."/>
            <person name="Herman A."/>
            <person name="Mangelson H."/>
            <person name="Liachko I."/>
            <person name="Sullivan S."/>
            <person name="Sone E.D."/>
            <person name="Koren S."/>
            <person name="Silverstein K.A.T."/>
            <person name="Beckman K.B."/>
            <person name="Gohl D.M."/>
        </authorList>
    </citation>
    <scope>NUCLEOTIDE SEQUENCE</scope>
    <source>
        <strain evidence="5">Duluth1</strain>
        <tissue evidence="5">Whole animal</tissue>
    </source>
</reference>
<dbReference type="EMBL" id="JAIWYP010000009">
    <property type="protein sequence ID" value="KAH3775294.1"/>
    <property type="molecule type" value="Genomic_DNA"/>
</dbReference>
<dbReference type="InterPro" id="IPR015510">
    <property type="entry name" value="PGRP"/>
</dbReference>
<evidence type="ECO:0000259" key="4">
    <source>
        <dbReference type="SMART" id="SM00701"/>
    </source>
</evidence>
<feature type="domain" description="N-acetylmuramoyl-L-alanine amidase" evidence="3">
    <location>
        <begin position="47"/>
        <end position="184"/>
    </location>
</feature>
<dbReference type="PANTHER" id="PTHR11022">
    <property type="entry name" value="PEPTIDOGLYCAN RECOGNITION PROTEIN"/>
    <property type="match status" value="1"/>
</dbReference>
<dbReference type="FunFam" id="3.40.80.10:FF:000001">
    <property type="entry name" value="Peptidoglycan recognition protein 1"/>
    <property type="match status" value="1"/>
</dbReference>
<dbReference type="GO" id="GO:0008745">
    <property type="term" value="F:N-acetylmuramoyl-L-alanine amidase activity"/>
    <property type="evidence" value="ECO:0007669"/>
    <property type="project" value="InterPro"/>
</dbReference>
<evidence type="ECO:0008006" key="7">
    <source>
        <dbReference type="Google" id="ProtNLM"/>
    </source>
</evidence>
<dbReference type="InterPro" id="IPR006619">
    <property type="entry name" value="PGRP_domain_met/bac"/>
</dbReference>
<evidence type="ECO:0000259" key="3">
    <source>
        <dbReference type="SMART" id="SM00644"/>
    </source>
</evidence>
<comment type="caution">
    <text evidence="5">The sequence shown here is derived from an EMBL/GenBank/DDBJ whole genome shotgun (WGS) entry which is preliminary data.</text>
</comment>
<dbReference type="SUPFAM" id="SSF55846">
    <property type="entry name" value="N-acetylmuramoyl-L-alanine amidase-like"/>
    <property type="match status" value="1"/>
</dbReference>
<evidence type="ECO:0000313" key="6">
    <source>
        <dbReference type="Proteomes" id="UP000828390"/>
    </source>
</evidence>
<keyword evidence="6" id="KW-1185">Reference proteome</keyword>
<protein>
    <recommendedName>
        <fullName evidence="7">Peptidoglycan-recognition protein</fullName>
    </recommendedName>
</protein>
<accession>A0A9D4IJG6</accession>
<reference evidence="5" key="2">
    <citation type="submission" date="2020-11" db="EMBL/GenBank/DDBJ databases">
        <authorList>
            <person name="McCartney M.A."/>
            <person name="Auch B."/>
            <person name="Kono T."/>
            <person name="Mallez S."/>
            <person name="Becker A."/>
            <person name="Gohl D.M."/>
            <person name="Silverstein K.A.T."/>
            <person name="Koren S."/>
            <person name="Bechman K.B."/>
            <person name="Herman A."/>
            <person name="Abrahante J.E."/>
            <person name="Garbe J."/>
        </authorList>
    </citation>
    <scope>NUCLEOTIDE SEQUENCE</scope>
    <source>
        <strain evidence="5">Duluth1</strain>
        <tissue evidence="5">Whole animal</tissue>
    </source>
</reference>